<sequence length="193" mass="20882">MSEREPPDFAMRRAVEVLASIYERKRPTRVPTLPPRADAPIALFNERLSLVVGTSTRREVERELGIAYRYPAAGWHTYCIRIAGERAFLSLFFSGMSLSAAELYRPRAAQAPPLEARDCGAYRLVPGEIGLGMQILALPDYFTEIPAPGGGSYAQIFATGFPGGSALVMGNEGAVERLAVYVDSSTAPSAQIG</sequence>
<gene>
    <name evidence="1" type="ORF">CARN1_1509</name>
</gene>
<organism evidence="1">
    <name type="scientific">mine drainage metagenome</name>
    <dbReference type="NCBI Taxonomy" id="410659"/>
    <lineage>
        <taxon>unclassified sequences</taxon>
        <taxon>metagenomes</taxon>
        <taxon>ecological metagenomes</taxon>
    </lineage>
</organism>
<dbReference type="AlphaFoldDB" id="E6PFE8"/>
<name>E6PFE8_9ZZZZ</name>
<reference evidence="1" key="1">
    <citation type="submission" date="2009-10" db="EMBL/GenBank/DDBJ databases">
        <title>Diversity of trophic interactions inside an arsenic-rich microbial ecosystem.</title>
        <authorList>
            <person name="Bertin P.N."/>
            <person name="Heinrich-Salmeron A."/>
            <person name="Pelletier E."/>
            <person name="Goulhen-Chollet F."/>
            <person name="Arsene-Ploetze F."/>
            <person name="Gallien S."/>
            <person name="Calteau A."/>
            <person name="Vallenet D."/>
            <person name="Casiot C."/>
            <person name="Chane-Woon-Ming B."/>
            <person name="Giloteaux L."/>
            <person name="Barakat M."/>
            <person name="Bonnefoy V."/>
            <person name="Bruneel O."/>
            <person name="Chandler M."/>
            <person name="Cleiss J."/>
            <person name="Duran R."/>
            <person name="Elbaz-Poulichet F."/>
            <person name="Fonknechten N."/>
            <person name="Lauga B."/>
            <person name="Mornico D."/>
            <person name="Ortet P."/>
            <person name="Schaeffer C."/>
            <person name="Siguier P."/>
            <person name="Alexander Thil Smith A."/>
            <person name="Van Dorsselaer A."/>
            <person name="Weissenbach J."/>
            <person name="Medigue C."/>
            <person name="Le Paslier D."/>
        </authorList>
    </citation>
    <scope>NUCLEOTIDE SEQUENCE</scope>
</reference>
<proteinExistence type="predicted"/>
<dbReference type="EMBL" id="CABL01000006">
    <property type="protein sequence ID" value="CBH75184.1"/>
    <property type="molecule type" value="Genomic_DNA"/>
</dbReference>
<evidence type="ECO:0000313" key="1">
    <source>
        <dbReference type="EMBL" id="CBH75184.1"/>
    </source>
</evidence>
<accession>E6PFE8</accession>
<comment type="caution">
    <text evidence="1">The sequence shown here is derived from an EMBL/GenBank/DDBJ whole genome shotgun (WGS) entry which is preliminary data.</text>
</comment>
<protein>
    <submittedName>
        <fullName evidence="1">Uncharacterized protein</fullName>
    </submittedName>
</protein>